<sequence>MKKLAIFIFSLLLFSPAYALPSWFKEGVYVKYALLMPEDRGSRDFQIFTLHPALLSSDVYKKLLQVNERWKDAPEVSKVREDKPIGLFVYGDVFLVFRVVNVTGESALINVTLELYNISVNFWRPLDALNISTLLTLNLTDLTYWDKNGSVIGTPSFFIDPQNPPKKGDLIVKTSLLKNYGVHIDGDLIVKNVSYTVHINRTLLTYVRNFTPPYITVVSNKEPLIWAVGNGSLSSSSSFEAIYDFDSGLMIGLMPSSQPSEFLALGIIESSFLDYTATKNLHKLHKSGEDSVKWWLQGFNLYETNIEFWEPKKVEAPESSMKYFFIVGLFLLIIILVKRLMGERK</sequence>
<accession>A0A832ZI07</accession>
<protein>
    <submittedName>
        <fullName evidence="2">Uncharacterized protein</fullName>
    </submittedName>
</protein>
<dbReference type="AlphaFoldDB" id="A0A832ZI07"/>
<organism evidence="2 3">
    <name type="scientific">Thermococcus paralvinellae</name>
    <dbReference type="NCBI Taxonomy" id="582419"/>
    <lineage>
        <taxon>Archaea</taxon>
        <taxon>Methanobacteriati</taxon>
        <taxon>Methanobacteriota</taxon>
        <taxon>Thermococci</taxon>
        <taxon>Thermococcales</taxon>
        <taxon>Thermococcaceae</taxon>
        <taxon>Thermococcus</taxon>
    </lineage>
</organism>
<keyword evidence="1" id="KW-0472">Membrane</keyword>
<keyword evidence="1" id="KW-0812">Transmembrane</keyword>
<keyword evidence="1" id="KW-1133">Transmembrane helix</keyword>
<feature type="transmembrane region" description="Helical" evidence="1">
    <location>
        <begin position="323"/>
        <end position="341"/>
    </location>
</feature>
<proteinExistence type="predicted"/>
<evidence type="ECO:0000313" key="3">
    <source>
        <dbReference type="Proteomes" id="UP000653692"/>
    </source>
</evidence>
<dbReference type="EMBL" id="DQUR01000265">
    <property type="protein sequence ID" value="HIP89786.1"/>
    <property type="molecule type" value="Genomic_DNA"/>
</dbReference>
<dbReference type="Proteomes" id="UP000653692">
    <property type="component" value="Unassembled WGS sequence"/>
</dbReference>
<comment type="caution">
    <text evidence="2">The sequence shown here is derived from an EMBL/GenBank/DDBJ whole genome shotgun (WGS) entry which is preliminary data.</text>
</comment>
<name>A0A832ZI07_9EURY</name>
<evidence type="ECO:0000313" key="2">
    <source>
        <dbReference type="EMBL" id="HIP89786.1"/>
    </source>
</evidence>
<reference evidence="2" key="1">
    <citation type="journal article" date="2020" name="ISME J.">
        <title>Gammaproteobacteria mediating utilization of methyl-, sulfur- and petroleum organic compounds in deep ocean hydrothermal plumes.</title>
        <authorList>
            <person name="Zhou Z."/>
            <person name="Liu Y."/>
            <person name="Pan J."/>
            <person name="Cron B.R."/>
            <person name="Toner B.M."/>
            <person name="Anantharaman K."/>
            <person name="Breier J.A."/>
            <person name="Dick G.J."/>
            <person name="Li M."/>
        </authorList>
    </citation>
    <scope>NUCLEOTIDE SEQUENCE</scope>
    <source>
        <strain evidence="2">SZUA-1476</strain>
    </source>
</reference>
<gene>
    <name evidence="2" type="ORF">EYH24_07810</name>
</gene>
<evidence type="ECO:0000256" key="1">
    <source>
        <dbReference type="SAM" id="Phobius"/>
    </source>
</evidence>